<reference evidence="13" key="1">
    <citation type="journal article" date="2012" name="Science">
        <title>The Paleozoic origin of enzymatic lignin decomposition reconstructed from 31 fungal genomes.</title>
        <authorList>
            <person name="Floudas D."/>
            <person name="Binder M."/>
            <person name="Riley R."/>
            <person name="Barry K."/>
            <person name="Blanchette R.A."/>
            <person name="Henrissat B."/>
            <person name="Martinez A.T."/>
            <person name="Otillar R."/>
            <person name="Spatafora J.W."/>
            <person name="Yadav J.S."/>
            <person name="Aerts A."/>
            <person name="Benoit I."/>
            <person name="Boyd A."/>
            <person name="Carlson A."/>
            <person name="Copeland A."/>
            <person name="Coutinho P.M."/>
            <person name="de Vries R.P."/>
            <person name="Ferreira P."/>
            <person name="Findley K."/>
            <person name="Foster B."/>
            <person name="Gaskell J."/>
            <person name="Glotzer D."/>
            <person name="Gorecki P."/>
            <person name="Heitman J."/>
            <person name="Hesse C."/>
            <person name="Hori C."/>
            <person name="Igarashi K."/>
            <person name="Jurgens J.A."/>
            <person name="Kallen N."/>
            <person name="Kersten P."/>
            <person name="Kohler A."/>
            <person name="Kuees U."/>
            <person name="Kumar T.K.A."/>
            <person name="Kuo A."/>
            <person name="LaButti K."/>
            <person name="Larrondo L.F."/>
            <person name="Lindquist E."/>
            <person name="Ling A."/>
            <person name="Lombard V."/>
            <person name="Lucas S."/>
            <person name="Lundell T."/>
            <person name="Martin R."/>
            <person name="McLaughlin D.J."/>
            <person name="Morgenstern I."/>
            <person name="Morin E."/>
            <person name="Murat C."/>
            <person name="Nagy L.G."/>
            <person name="Nolan M."/>
            <person name="Ohm R.A."/>
            <person name="Patyshakuliyeva A."/>
            <person name="Rokas A."/>
            <person name="Ruiz-Duenas F.J."/>
            <person name="Sabat G."/>
            <person name="Salamov A."/>
            <person name="Samejima M."/>
            <person name="Schmutz J."/>
            <person name="Slot J.C."/>
            <person name="St John F."/>
            <person name="Stenlid J."/>
            <person name="Sun H."/>
            <person name="Sun S."/>
            <person name="Syed K."/>
            <person name="Tsang A."/>
            <person name="Wiebenga A."/>
            <person name="Young D."/>
            <person name="Pisabarro A."/>
            <person name="Eastwood D.C."/>
            <person name="Martin F."/>
            <person name="Cullen D."/>
            <person name="Grigoriev I.V."/>
            <person name="Hibbett D.S."/>
        </authorList>
    </citation>
    <scope>NUCLEOTIDE SEQUENCE [LARGE SCALE GENOMIC DNA]</scope>
    <source>
        <strain evidence="13">RWD-64-598 SS2</strain>
    </source>
</reference>
<dbReference type="OMA" id="PPYPPWM"/>
<feature type="chain" id="PRO_5024289167" evidence="10">
    <location>
        <begin position="24"/>
        <end position="1158"/>
    </location>
</feature>
<dbReference type="EMBL" id="JH711573">
    <property type="protein sequence ID" value="EIW86860.1"/>
    <property type="molecule type" value="Genomic_DNA"/>
</dbReference>
<dbReference type="PANTHER" id="PTHR45624">
    <property type="entry name" value="MITOCHONDRIAL BASIC AMINO ACIDS TRANSPORTER-RELATED"/>
    <property type="match status" value="1"/>
</dbReference>
<dbReference type="GO" id="GO:0006839">
    <property type="term" value="P:mitochondrial transport"/>
    <property type="evidence" value="ECO:0007669"/>
    <property type="project" value="TreeGrafter"/>
</dbReference>
<evidence type="ECO:0000256" key="10">
    <source>
        <dbReference type="SAM" id="SignalP"/>
    </source>
</evidence>
<dbReference type="SMART" id="SM00554">
    <property type="entry name" value="FAS1"/>
    <property type="match status" value="4"/>
</dbReference>
<evidence type="ECO:0000313" key="12">
    <source>
        <dbReference type="EMBL" id="EIW86860.1"/>
    </source>
</evidence>
<keyword evidence="4 9" id="KW-0812">Transmembrane</keyword>
<comment type="subcellular location">
    <subcellularLocation>
        <location evidence="1">Mitochondrion membrane</location>
        <topology evidence="1">Multi-pass membrane protein</topology>
    </subcellularLocation>
</comment>
<dbReference type="SUPFAM" id="SSF82153">
    <property type="entry name" value="FAS1 domain"/>
    <property type="match status" value="5"/>
</dbReference>
<protein>
    <submittedName>
        <fullName evidence="12">Carnitine acyl carnitine carrier</fullName>
    </submittedName>
</protein>
<evidence type="ECO:0000313" key="13">
    <source>
        <dbReference type="Proteomes" id="UP000053558"/>
    </source>
</evidence>
<dbReference type="Gene3D" id="1.50.40.10">
    <property type="entry name" value="Mitochondrial carrier domain"/>
    <property type="match status" value="2"/>
</dbReference>
<feature type="signal peptide" evidence="10">
    <location>
        <begin position="1"/>
        <end position="23"/>
    </location>
</feature>
<dbReference type="GO" id="GO:0031966">
    <property type="term" value="C:mitochondrial membrane"/>
    <property type="evidence" value="ECO:0007669"/>
    <property type="project" value="UniProtKB-SubCell"/>
</dbReference>
<feature type="domain" description="FAS1" evidence="11">
    <location>
        <begin position="502"/>
        <end position="645"/>
    </location>
</feature>
<keyword evidence="6" id="KW-1133">Transmembrane helix</keyword>
<comment type="similarity">
    <text evidence="2">Belongs to the mitochondrial carrier (TC 2.A.29) family.</text>
</comment>
<keyword evidence="5" id="KW-0677">Repeat</keyword>
<organism evidence="12 13">
    <name type="scientific">Coniophora puteana (strain RWD-64-598)</name>
    <name type="common">Brown rot fungus</name>
    <dbReference type="NCBI Taxonomy" id="741705"/>
    <lineage>
        <taxon>Eukaryota</taxon>
        <taxon>Fungi</taxon>
        <taxon>Dikarya</taxon>
        <taxon>Basidiomycota</taxon>
        <taxon>Agaricomycotina</taxon>
        <taxon>Agaricomycetes</taxon>
        <taxon>Agaricomycetidae</taxon>
        <taxon>Boletales</taxon>
        <taxon>Coniophorineae</taxon>
        <taxon>Coniophoraceae</taxon>
        <taxon>Coniophora</taxon>
    </lineage>
</organism>
<evidence type="ECO:0000256" key="2">
    <source>
        <dbReference type="ARBA" id="ARBA00006375"/>
    </source>
</evidence>
<keyword evidence="10" id="KW-0732">Signal</keyword>
<dbReference type="SUPFAM" id="SSF103506">
    <property type="entry name" value="Mitochondrial carrier"/>
    <property type="match status" value="1"/>
</dbReference>
<dbReference type="Proteomes" id="UP000053558">
    <property type="component" value="Unassembled WGS sequence"/>
</dbReference>
<feature type="repeat" description="Solcar" evidence="9">
    <location>
        <begin position="968"/>
        <end position="1057"/>
    </location>
</feature>
<dbReference type="AlphaFoldDB" id="A0A5M3N607"/>
<dbReference type="InterPro" id="IPR023395">
    <property type="entry name" value="MCP_dom_sf"/>
</dbReference>
<dbReference type="Gene3D" id="2.30.180.10">
    <property type="entry name" value="FAS1 domain"/>
    <property type="match status" value="5"/>
</dbReference>
<dbReference type="GO" id="GO:1902603">
    <property type="term" value="P:carnitine transmembrane transport"/>
    <property type="evidence" value="ECO:0007669"/>
    <property type="project" value="TreeGrafter"/>
</dbReference>
<dbReference type="Pfam" id="PF00153">
    <property type="entry name" value="Mito_carr"/>
    <property type="match status" value="3"/>
</dbReference>
<name>A0A5M3N607_CONPW</name>
<dbReference type="PROSITE" id="PS50213">
    <property type="entry name" value="FAS1"/>
    <property type="match status" value="4"/>
</dbReference>
<accession>A0A5M3N607</accession>
<keyword evidence="3" id="KW-0813">Transport</keyword>
<feature type="domain" description="FAS1" evidence="11">
    <location>
        <begin position="34"/>
        <end position="199"/>
    </location>
</feature>
<feature type="repeat" description="Solcar" evidence="9">
    <location>
        <begin position="870"/>
        <end position="955"/>
    </location>
</feature>
<keyword evidence="8 9" id="KW-0472">Membrane</keyword>
<sequence length="1158" mass="125042">MRLARPLFLASVALSSLATPAQHVFESKEPSKLPHAIMDVLNNDTDYELLIGLLQRAKLIPTLNKLNGSAFFAPTNDAIKRHFSSSDLWSEIWYGGVDDLADNIQEKLRQQLFYHLVNYTITDVPQDRVLELETLHYPKVGVDPPSRDPPPYPPWMPIKKSTLGDKPQRLRFASREEQLWVGADVAGNGGIQLVADRAETEAGDVFKVDGMLDTPLDISRVIADQPSLSYFNKIRTSQIGQALNGTSGMTLFMPVDSAWQSLPELERLYLESEFAEDDLTRILNMHAVVKEGVHWSDSFEKGLNLTTAHGSTLEITSSSGHVQVSNSSLVQGDIYASNGVLHLVDSLLVPPGAFQLTPEKYLLALNCTSFISLVHGSNLTHLINDTAAEYTILAPRDDVIKLFSDGDLPKPGTEELKKLLEYHFIPGKYTPKKLNDGMLLETALKEKGLDYASQVLQVETDPDVLEGVDPQHVRFGGASTIGEHVEFGNSLVYFMSRPLELPSDPLQTALPSLDLSSFLAAIFSTSLADAIKTQPRTTFLIPHNNAFKRLGMLVSDHLLAASSKSDLENVILHHILDSVRYTSNLFDGSQRTYATLQGSDVQLDRQDNETILLTASGGWAGMRSALRPRNTLTSTGVIHEVSDIMIPRSVNLNVAKLMKAAKGTTMVSMLSKAGFDWILNGTAPPEGSKWAEAGLGGGGWTVLCPTDDAFKKTNITQLLGDTEALERIVGQHLVPYTPSSGSSDTFGPFEDTLNNNRPLPMEQLGTYSTLLSPSSAYGDVAFRELDMKSPTGYMVGIKNARGTDGKADWARVMSWGRATTGGGKGGVIQIDRLLYPYQPPWWIEYGAPSIVGAIGSSEAPVAEETKISALDNVKAFIAGGFGGASAVLVGHPFDLTKTRLQTAAPGTYTGAVDVVKKTLARDGVSGLYRGMVPPLLGVTPIFAISFWAYDASKQLIFAFTPNRKTEALSTAELATAGFLSAVPTTLVTAPVERAKVLLQVQGQGGSGPQYKGVFDVMRHLYKEGGMRSIFRGTGATLARDGPGSAAYFAAYEVTKKALIPAGASSSDLNLSAIILAGGTAGVAMWSLAIPPDVLKSRLQSAPSGTYSGLMDCARKTIAQDGVTALWKGFGPAMARAFPANAATFLGVEASRKFMDKFF</sequence>
<dbReference type="InterPro" id="IPR036378">
    <property type="entry name" value="FAS1_dom_sf"/>
</dbReference>
<dbReference type="PANTHER" id="PTHR45624:SF4">
    <property type="entry name" value="CONGESTED-LIKE TRACHEA PROTEIN-RELATED"/>
    <property type="match status" value="1"/>
</dbReference>
<evidence type="ECO:0000259" key="11">
    <source>
        <dbReference type="PROSITE" id="PS50213"/>
    </source>
</evidence>
<dbReference type="InterPro" id="IPR018108">
    <property type="entry name" value="MCP_transmembrane"/>
</dbReference>
<dbReference type="InterPro" id="IPR050567">
    <property type="entry name" value="Mitochondrial_Carrier"/>
</dbReference>
<evidence type="ECO:0000256" key="6">
    <source>
        <dbReference type="ARBA" id="ARBA00022989"/>
    </source>
</evidence>
<dbReference type="KEGG" id="cput:CONPUDRAFT_95799"/>
<evidence type="ECO:0000256" key="7">
    <source>
        <dbReference type="ARBA" id="ARBA00023128"/>
    </source>
</evidence>
<evidence type="ECO:0000256" key="1">
    <source>
        <dbReference type="ARBA" id="ARBA00004225"/>
    </source>
</evidence>
<evidence type="ECO:0000256" key="9">
    <source>
        <dbReference type="PROSITE-ProRule" id="PRU00282"/>
    </source>
</evidence>
<dbReference type="OrthoDB" id="14252at2759"/>
<keyword evidence="13" id="KW-1185">Reference proteome</keyword>
<feature type="repeat" description="Solcar" evidence="9">
    <location>
        <begin position="1068"/>
        <end position="1153"/>
    </location>
</feature>
<proteinExistence type="inferred from homology"/>
<dbReference type="GeneID" id="19211719"/>
<gene>
    <name evidence="12" type="ORF">CONPUDRAFT_95799</name>
</gene>
<dbReference type="InterPro" id="IPR000782">
    <property type="entry name" value="FAS1_domain"/>
</dbReference>
<dbReference type="Pfam" id="PF02469">
    <property type="entry name" value="Fasciclin"/>
    <property type="match status" value="4"/>
</dbReference>
<dbReference type="PROSITE" id="PS50920">
    <property type="entry name" value="SOLCAR"/>
    <property type="match status" value="3"/>
</dbReference>
<evidence type="ECO:0000256" key="5">
    <source>
        <dbReference type="ARBA" id="ARBA00022737"/>
    </source>
</evidence>
<dbReference type="RefSeq" id="XP_007763531.1">
    <property type="nucleotide sequence ID" value="XM_007765341.1"/>
</dbReference>
<keyword evidence="7" id="KW-0496">Mitochondrion</keyword>
<feature type="domain" description="FAS1" evidence="11">
    <location>
        <begin position="354"/>
        <end position="499"/>
    </location>
</feature>
<feature type="domain" description="FAS1" evidence="11">
    <location>
        <begin position="215"/>
        <end position="348"/>
    </location>
</feature>
<evidence type="ECO:0000256" key="4">
    <source>
        <dbReference type="ARBA" id="ARBA00022692"/>
    </source>
</evidence>
<dbReference type="GO" id="GO:0015227">
    <property type="term" value="F:O-acyl-L-carnitine transmembrane transporter activity"/>
    <property type="evidence" value="ECO:0007669"/>
    <property type="project" value="TreeGrafter"/>
</dbReference>
<evidence type="ECO:0000256" key="8">
    <source>
        <dbReference type="ARBA" id="ARBA00023136"/>
    </source>
</evidence>
<comment type="caution">
    <text evidence="12">The sequence shown here is derived from an EMBL/GenBank/DDBJ whole genome shotgun (WGS) entry which is preliminary data.</text>
</comment>
<evidence type="ECO:0000256" key="3">
    <source>
        <dbReference type="ARBA" id="ARBA00022448"/>
    </source>
</evidence>